<feature type="compositionally biased region" description="Basic and acidic residues" evidence="1">
    <location>
        <begin position="66"/>
        <end position="84"/>
    </location>
</feature>
<keyword evidence="3" id="KW-1185">Reference proteome</keyword>
<gene>
    <name evidence="2" type="ORF">HPB52_023801</name>
</gene>
<reference evidence="2" key="2">
    <citation type="submission" date="2021-09" db="EMBL/GenBank/DDBJ databases">
        <authorList>
            <person name="Jia N."/>
            <person name="Wang J."/>
            <person name="Shi W."/>
            <person name="Du L."/>
            <person name="Sun Y."/>
            <person name="Zhan W."/>
            <person name="Jiang J."/>
            <person name="Wang Q."/>
            <person name="Zhang B."/>
            <person name="Ji P."/>
            <person name="Sakyi L.B."/>
            <person name="Cui X."/>
            <person name="Yuan T."/>
            <person name="Jiang B."/>
            <person name="Yang W."/>
            <person name="Lam T.T.-Y."/>
            <person name="Chang Q."/>
            <person name="Ding S."/>
            <person name="Wang X."/>
            <person name="Zhu J."/>
            <person name="Ruan X."/>
            <person name="Zhao L."/>
            <person name="Wei J."/>
            <person name="Que T."/>
            <person name="Du C."/>
            <person name="Cheng J."/>
            <person name="Dai P."/>
            <person name="Han X."/>
            <person name="Huang E."/>
            <person name="Gao Y."/>
            <person name="Liu J."/>
            <person name="Shao H."/>
            <person name="Ye R."/>
            <person name="Li L."/>
            <person name="Wei W."/>
            <person name="Wang X."/>
            <person name="Wang C."/>
            <person name="Huo Q."/>
            <person name="Li W."/>
            <person name="Guo W."/>
            <person name="Chen H."/>
            <person name="Chen S."/>
            <person name="Zhou L."/>
            <person name="Zhou L."/>
            <person name="Ni X."/>
            <person name="Tian J."/>
            <person name="Zhou Y."/>
            <person name="Sheng Y."/>
            <person name="Liu T."/>
            <person name="Pan Y."/>
            <person name="Xia L."/>
            <person name="Li J."/>
            <person name="Zhao F."/>
            <person name="Cao W."/>
        </authorList>
    </citation>
    <scope>NUCLEOTIDE SEQUENCE</scope>
    <source>
        <strain evidence="2">Rsan-2018</strain>
        <tissue evidence="2">Larvae</tissue>
    </source>
</reference>
<organism evidence="2 3">
    <name type="scientific">Rhipicephalus sanguineus</name>
    <name type="common">Brown dog tick</name>
    <name type="synonym">Ixodes sanguineus</name>
    <dbReference type="NCBI Taxonomy" id="34632"/>
    <lineage>
        <taxon>Eukaryota</taxon>
        <taxon>Metazoa</taxon>
        <taxon>Ecdysozoa</taxon>
        <taxon>Arthropoda</taxon>
        <taxon>Chelicerata</taxon>
        <taxon>Arachnida</taxon>
        <taxon>Acari</taxon>
        <taxon>Parasitiformes</taxon>
        <taxon>Ixodida</taxon>
        <taxon>Ixodoidea</taxon>
        <taxon>Ixodidae</taxon>
        <taxon>Rhipicephalinae</taxon>
        <taxon>Rhipicephalus</taxon>
        <taxon>Rhipicephalus</taxon>
    </lineage>
</organism>
<name>A0A9D4T2B6_RHISA</name>
<evidence type="ECO:0000313" key="2">
    <source>
        <dbReference type="EMBL" id="KAH7963928.1"/>
    </source>
</evidence>
<dbReference type="Proteomes" id="UP000821837">
    <property type="component" value="Chromosome 3"/>
</dbReference>
<reference evidence="2" key="1">
    <citation type="journal article" date="2020" name="Cell">
        <title>Large-Scale Comparative Analyses of Tick Genomes Elucidate Their Genetic Diversity and Vector Capacities.</title>
        <authorList>
            <consortium name="Tick Genome and Microbiome Consortium (TIGMIC)"/>
            <person name="Jia N."/>
            <person name="Wang J."/>
            <person name="Shi W."/>
            <person name="Du L."/>
            <person name="Sun Y."/>
            <person name="Zhan W."/>
            <person name="Jiang J.F."/>
            <person name="Wang Q."/>
            <person name="Zhang B."/>
            <person name="Ji P."/>
            <person name="Bell-Sakyi L."/>
            <person name="Cui X.M."/>
            <person name="Yuan T.T."/>
            <person name="Jiang B.G."/>
            <person name="Yang W.F."/>
            <person name="Lam T.T."/>
            <person name="Chang Q.C."/>
            <person name="Ding S.J."/>
            <person name="Wang X.J."/>
            <person name="Zhu J.G."/>
            <person name="Ruan X.D."/>
            <person name="Zhao L."/>
            <person name="Wei J.T."/>
            <person name="Ye R.Z."/>
            <person name="Que T.C."/>
            <person name="Du C.H."/>
            <person name="Zhou Y.H."/>
            <person name="Cheng J.X."/>
            <person name="Dai P.F."/>
            <person name="Guo W.B."/>
            <person name="Han X.H."/>
            <person name="Huang E.J."/>
            <person name="Li L.F."/>
            <person name="Wei W."/>
            <person name="Gao Y.C."/>
            <person name="Liu J.Z."/>
            <person name="Shao H.Z."/>
            <person name="Wang X."/>
            <person name="Wang C.C."/>
            <person name="Yang T.C."/>
            <person name="Huo Q.B."/>
            <person name="Li W."/>
            <person name="Chen H.Y."/>
            <person name="Chen S.E."/>
            <person name="Zhou L.G."/>
            <person name="Ni X.B."/>
            <person name="Tian J.H."/>
            <person name="Sheng Y."/>
            <person name="Liu T."/>
            <person name="Pan Y.S."/>
            <person name="Xia L.Y."/>
            <person name="Li J."/>
            <person name="Zhao F."/>
            <person name="Cao W.C."/>
        </authorList>
    </citation>
    <scope>NUCLEOTIDE SEQUENCE</scope>
    <source>
        <strain evidence="2">Rsan-2018</strain>
    </source>
</reference>
<protein>
    <submittedName>
        <fullName evidence="2">Uncharacterized protein</fullName>
    </submittedName>
</protein>
<evidence type="ECO:0000313" key="3">
    <source>
        <dbReference type="Proteomes" id="UP000821837"/>
    </source>
</evidence>
<feature type="region of interest" description="Disordered" evidence="1">
    <location>
        <begin position="61"/>
        <end position="109"/>
    </location>
</feature>
<sequence>MTQNASECLHSVIWDQAPKTKHASLHSVQRAVAEAISRYNQGLTKSSTAIAQCRYQHSAGTRAVRRSLEKDRRRICMSSKDHANRNATTSKLARRHKPAADSAYSPGLL</sequence>
<evidence type="ECO:0000256" key="1">
    <source>
        <dbReference type="SAM" id="MobiDB-lite"/>
    </source>
</evidence>
<dbReference type="EMBL" id="JABSTV010001249">
    <property type="protein sequence ID" value="KAH7963928.1"/>
    <property type="molecule type" value="Genomic_DNA"/>
</dbReference>
<comment type="caution">
    <text evidence="2">The sequence shown here is derived from an EMBL/GenBank/DDBJ whole genome shotgun (WGS) entry which is preliminary data.</text>
</comment>
<proteinExistence type="predicted"/>
<dbReference type="AlphaFoldDB" id="A0A9D4T2B6"/>
<accession>A0A9D4T2B6</accession>